<feature type="region of interest" description="Disordered" evidence="2">
    <location>
        <begin position="94"/>
        <end position="115"/>
    </location>
</feature>
<dbReference type="GO" id="GO:0005789">
    <property type="term" value="C:endoplasmic reticulum membrane"/>
    <property type="evidence" value="ECO:0007669"/>
    <property type="project" value="TreeGrafter"/>
</dbReference>
<keyword evidence="4" id="KW-1185">Reference proteome</keyword>
<dbReference type="PANTHER" id="PTHR11102:SF147">
    <property type="entry name" value="SEL1L ADAPTOR SUBUNIT OF ERAD E3 UBIQUITIN LIGASE"/>
    <property type="match status" value="1"/>
</dbReference>
<dbReference type="InterPro" id="IPR050767">
    <property type="entry name" value="Sel1_AlgK"/>
</dbReference>
<dbReference type="SUPFAM" id="SSF81901">
    <property type="entry name" value="HCP-like"/>
    <property type="match status" value="1"/>
</dbReference>
<name>A0AAD5TBL7_9FUNG</name>
<dbReference type="SUPFAM" id="SSF49764">
    <property type="entry name" value="HSP20-like chaperones"/>
    <property type="match status" value="1"/>
</dbReference>
<dbReference type="Gene3D" id="1.25.40.10">
    <property type="entry name" value="Tetratricopeptide repeat domain"/>
    <property type="match status" value="1"/>
</dbReference>
<dbReference type="EMBL" id="JADGJH010000057">
    <property type="protein sequence ID" value="KAJ3140112.1"/>
    <property type="molecule type" value="Genomic_DNA"/>
</dbReference>
<dbReference type="GO" id="GO:0036503">
    <property type="term" value="P:ERAD pathway"/>
    <property type="evidence" value="ECO:0007669"/>
    <property type="project" value="TreeGrafter"/>
</dbReference>
<dbReference type="Proteomes" id="UP001211907">
    <property type="component" value="Unassembled WGS sequence"/>
</dbReference>
<evidence type="ECO:0000256" key="2">
    <source>
        <dbReference type="SAM" id="MobiDB-lite"/>
    </source>
</evidence>
<dbReference type="Pfam" id="PF08238">
    <property type="entry name" value="Sel1"/>
    <property type="match status" value="3"/>
</dbReference>
<dbReference type="SMART" id="SM00671">
    <property type="entry name" value="SEL1"/>
    <property type="match status" value="3"/>
</dbReference>
<dbReference type="InterPro" id="IPR011990">
    <property type="entry name" value="TPR-like_helical_dom_sf"/>
</dbReference>
<dbReference type="AlphaFoldDB" id="A0AAD5TBL7"/>
<sequence>MASAADTRRLALRTLIADSAGHMYNWTQTESNVIFSARIAAGVERRDVDVDVRGGDSITVSVRGDVLLRGRLYATVGGGVDVMIRPIVMADLSQNPKQESANKDSNKENNNNNNNNASLFNSSIAAINKAVNPFFRILIVRLVKATRKNVWPLPIHGGLNSPADADPHSLYLIANTSTSFDLDDKAALKLMVDAADAGSVAAMLKLAAWFEIGKEEMSSLPVYKNEKESVNWHSRAGNAGNAEACYILMTTCASGTHGIPKSYSEALKWSRAAFQCGFGDIHDGGCMAIEQPNLYQTLLFQSGLLLMEGGFGIGDPKPESAVASWTTAAKEGHPQSAWNLGIFYLNGFGLKEPNVTRGIELIRSGMSIVKELGLPPQLTGLSQSALDNLIDADAEMRAQGSVLDIEKLKVLTAMKMNGQLNSSLPATSTKSLAKSASASIASTASSAETKATETIKSKDSKAADAAKASAAAKKNQRRREKERLKKLEERNALLIGDGSASSATSFPKKDFDWSLTAQRIVAVAAISVGVFGLWKVSKGSI</sequence>
<proteinExistence type="inferred from homology"/>
<evidence type="ECO:0000256" key="1">
    <source>
        <dbReference type="ARBA" id="ARBA00038101"/>
    </source>
</evidence>
<dbReference type="PANTHER" id="PTHR11102">
    <property type="entry name" value="SEL-1-LIKE PROTEIN"/>
    <property type="match status" value="1"/>
</dbReference>
<gene>
    <name evidence="3" type="ORF">HK100_010370</name>
</gene>
<protein>
    <submittedName>
        <fullName evidence="3">Uncharacterized protein</fullName>
    </submittedName>
</protein>
<dbReference type="InterPro" id="IPR008978">
    <property type="entry name" value="HSP20-like_chaperone"/>
</dbReference>
<accession>A0AAD5TBL7</accession>
<organism evidence="3 4">
    <name type="scientific">Physocladia obscura</name>
    <dbReference type="NCBI Taxonomy" id="109957"/>
    <lineage>
        <taxon>Eukaryota</taxon>
        <taxon>Fungi</taxon>
        <taxon>Fungi incertae sedis</taxon>
        <taxon>Chytridiomycota</taxon>
        <taxon>Chytridiomycota incertae sedis</taxon>
        <taxon>Chytridiomycetes</taxon>
        <taxon>Chytridiales</taxon>
        <taxon>Chytriomycetaceae</taxon>
        <taxon>Physocladia</taxon>
    </lineage>
</organism>
<comment type="similarity">
    <text evidence="1">Belongs to the sel-1 family.</text>
</comment>
<comment type="caution">
    <text evidence="3">The sequence shown here is derived from an EMBL/GenBank/DDBJ whole genome shotgun (WGS) entry which is preliminary data.</text>
</comment>
<dbReference type="InterPro" id="IPR006597">
    <property type="entry name" value="Sel1-like"/>
</dbReference>
<feature type="region of interest" description="Disordered" evidence="2">
    <location>
        <begin position="457"/>
        <end position="484"/>
    </location>
</feature>
<evidence type="ECO:0000313" key="4">
    <source>
        <dbReference type="Proteomes" id="UP001211907"/>
    </source>
</evidence>
<dbReference type="Gene3D" id="2.60.40.790">
    <property type="match status" value="1"/>
</dbReference>
<evidence type="ECO:0000313" key="3">
    <source>
        <dbReference type="EMBL" id="KAJ3140112.1"/>
    </source>
</evidence>
<reference evidence="3" key="1">
    <citation type="submission" date="2020-05" db="EMBL/GenBank/DDBJ databases">
        <title>Phylogenomic resolution of chytrid fungi.</title>
        <authorList>
            <person name="Stajich J.E."/>
            <person name="Amses K."/>
            <person name="Simmons R."/>
            <person name="Seto K."/>
            <person name="Myers J."/>
            <person name="Bonds A."/>
            <person name="Quandt C.A."/>
            <person name="Barry K."/>
            <person name="Liu P."/>
            <person name="Grigoriev I."/>
            <person name="Longcore J.E."/>
            <person name="James T.Y."/>
        </authorList>
    </citation>
    <scope>NUCLEOTIDE SEQUENCE</scope>
    <source>
        <strain evidence="3">JEL0513</strain>
    </source>
</reference>